<proteinExistence type="predicted"/>
<name>A0A0J1FU42_9FIRM</name>
<keyword evidence="3" id="KW-1185">Reference proteome</keyword>
<dbReference type="PANTHER" id="PTHR42951">
    <property type="entry name" value="METALLO-BETA-LACTAMASE DOMAIN-CONTAINING"/>
    <property type="match status" value="1"/>
</dbReference>
<evidence type="ECO:0000259" key="1">
    <source>
        <dbReference type="SMART" id="SM00849"/>
    </source>
</evidence>
<dbReference type="RefSeq" id="WP_053006277.1">
    <property type="nucleotide sequence ID" value="NZ_LDZY01000003.1"/>
</dbReference>
<feature type="domain" description="Metallo-beta-lactamase" evidence="1">
    <location>
        <begin position="22"/>
        <end position="227"/>
    </location>
</feature>
<dbReference type="SMART" id="SM00849">
    <property type="entry name" value="Lactamase_B"/>
    <property type="match status" value="1"/>
</dbReference>
<dbReference type="CDD" id="cd07721">
    <property type="entry name" value="yflN-like_MBL-fold"/>
    <property type="match status" value="1"/>
</dbReference>
<evidence type="ECO:0000313" key="2">
    <source>
        <dbReference type="EMBL" id="KLU66965.1"/>
    </source>
</evidence>
<dbReference type="AlphaFoldDB" id="A0A0J1FU42"/>
<dbReference type="PANTHER" id="PTHR42951:SF15">
    <property type="entry name" value="METALLO-BETA-LACTAMASE SUPERFAMILY PROTEIN"/>
    <property type="match status" value="1"/>
</dbReference>
<organism evidence="2 3">
    <name type="scientific">Desulfosporosinus acididurans</name>
    <dbReference type="NCBI Taxonomy" id="476652"/>
    <lineage>
        <taxon>Bacteria</taxon>
        <taxon>Bacillati</taxon>
        <taxon>Bacillota</taxon>
        <taxon>Clostridia</taxon>
        <taxon>Eubacteriales</taxon>
        <taxon>Desulfitobacteriaceae</taxon>
        <taxon>Desulfosporosinus</taxon>
    </lineage>
</organism>
<dbReference type="Proteomes" id="UP000036356">
    <property type="component" value="Unassembled WGS sequence"/>
</dbReference>
<dbReference type="GO" id="GO:0016787">
    <property type="term" value="F:hydrolase activity"/>
    <property type="evidence" value="ECO:0007669"/>
    <property type="project" value="UniProtKB-KW"/>
</dbReference>
<dbReference type="InterPro" id="IPR036866">
    <property type="entry name" value="RibonucZ/Hydroxyglut_hydro"/>
</dbReference>
<dbReference type="InterPro" id="IPR001279">
    <property type="entry name" value="Metallo-B-lactamas"/>
</dbReference>
<dbReference type="InterPro" id="IPR050855">
    <property type="entry name" value="NDM-1-like"/>
</dbReference>
<keyword evidence="2" id="KW-0378">Hydrolase</keyword>
<dbReference type="Pfam" id="PF00753">
    <property type="entry name" value="Lactamase_B"/>
    <property type="match status" value="1"/>
</dbReference>
<dbReference type="SUPFAM" id="SSF56281">
    <property type="entry name" value="Metallo-hydrolase/oxidoreductase"/>
    <property type="match status" value="1"/>
</dbReference>
<dbReference type="EC" id="3.-.-.-" evidence="2"/>
<dbReference type="Gene3D" id="3.60.15.10">
    <property type="entry name" value="Ribonuclease Z/Hydroxyacylglutathione hydrolase-like"/>
    <property type="match status" value="1"/>
</dbReference>
<evidence type="ECO:0000313" key="3">
    <source>
        <dbReference type="Proteomes" id="UP000036356"/>
    </source>
</evidence>
<protein>
    <submittedName>
        <fullName evidence="2">Putative metallo-hydrolase YflN</fullName>
        <ecNumber evidence="2">3.-.-.-</ecNumber>
    </submittedName>
</protein>
<sequence>MKIANGVEALELTVNLMGRQTTIYPALFWDKDSVILVDAGFPSLEPQIKEAIEKTGVSFDRLTKVIITHQDIDHIGSLPEILACSQQKVEVLAHEVEKPYIQGDKPLIKADAAKRSKLFETLPEEQRKRLQAVFSNPPKAKVDRTIEDGEELPYCGGIIVIHTPGHTPGHICLYHKATKTLVTGDALTADDGLLSGPNPSATYDLDEANKSMKKLARLDIDNVICYHGGVFTNDVQKRILQLAL</sequence>
<reference evidence="2 3" key="1">
    <citation type="submission" date="2015-06" db="EMBL/GenBank/DDBJ databases">
        <title>Draft genome of the moderately acidophilic sulfate reducer Candidatus Desulfosporosinus acididurans strain M1.</title>
        <authorList>
            <person name="Poehlein A."/>
            <person name="Petzsch P."/>
            <person name="Johnson B.D."/>
            <person name="Schloemann M."/>
            <person name="Daniel R."/>
            <person name="Muehling M."/>
        </authorList>
    </citation>
    <scope>NUCLEOTIDE SEQUENCE [LARGE SCALE GENOMIC DNA]</scope>
    <source>
        <strain evidence="2 3">M1</strain>
    </source>
</reference>
<accession>A0A0J1FU42</accession>
<dbReference type="PATRIC" id="fig|476652.3.peg.924"/>
<dbReference type="STRING" id="476652.DEAC_c08990"/>
<dbReference type="EMBL" id="LDZY01000003">
    <property type="protein sequence ID" value="KLU66965.1"/>
    <property type="molecule type" value="Genomic_DNA"/>
</dbReference>
<gene>
    <name evidence="2" type="primary">yflN_2</name>
    <name evidence="2" type="ORF">DEAC_c08990</name>
</gene>
<comment type="caution">
    <text evidence="2">The sequence shown here is derived from an EMBL/GenBank/DDBJ whole genome shotgun (WGS) entry which is preliminary data.</text>
</comment>